<evidence type="ECO:0000256" key="1">
    <source>
        <dbReference type="SAM" id="MobiDB-lite"/>
    </source>
</evidence>
<reference evidence="2 3" key="1">
    <citation type="journal article" date="2016" name="Nat. Commun.">
        <title>Thousands of microbial genomes shed light on interconnected biogeochemical processes in an aquifer system.</title>
        <authorList>
            <person name="Anantharaman K."/>
            <person name="Brown C.T."/>
            <person name="Hug L.A."/>
            <person name="Sharon I."/>
            <person name="Castelle C.J."/>
            <person name="Probst A.J."/>
            <person name="Thomas B.C."/>
            <person name="Singh A."/>
            <person name="Wilkins M.J."/>
            <person name="Karaoz U."/>
            <person name="Brodie E.L."/>
            <person name="Williams K.H."/>
            <person name="Hubbard S.S."/>
            <person name="Banfield J.F."/>
        </authorList>
    </citation>
    <scope>NUCLEOTIDE SEQUENCE [LARGE SCALE GENOMIC DNA]</scope>
</reference>
<proteinExistence type="predicted"/>
<feature type="compositionally biased region" description="Low complexity" evidence="1">
    <location>
        <begin position="452"/>
        <end position="471"/>
    </location>
</feature>
<feature type="region of interest" description="Disordered" evidence="1">
    <location>
        <begin position="443"/>
        <end position="482"/>
    </location>
</feature>
<comment type="caution">
    <text evidence="2">The sequence shown here is derived from an EMBL/GenBank/DDBJ whole genome shotgun (WGS) entry which is preliminary data.</text>
</comment>
<name>A0A1G2B2L4_9BACT</name>
<dbReference type="AlphaFoldDB" id="A0A1G2B2L4"/>
<accession>A0A1G2B2L4</accession>
<organism evidence="2 3">
    <name type="scientific">Candidatus Kerfeldbacteria bacterium RIFCSPHIGHO2_12_FULL_48_17</name>
    <dbReference type="NCBI Taxonomy" id="1798542"/>
    <lineage>
        <taxon>Bacteria</taxon>
        <taxon>Candidatus Kerfeldiibacteriota</taxon>
    </lineage>
</organism>
<sequence>MKKIIKRKNMKKKLFVILSVLVVVAAAVIYWFLTGRVDETLISQQVSITRVTVGDEKTEFASVSLAFHKDSKKYDYANVLVDLNKDGTFASYQVDGKTQEEWVVQNTLTKVFSAEGNNFSFVLNDSQIEAQKDFNVAIVLSRKNLDQWDGKAIRGSAYQTLTIPSIESDDISDRYEADPEGIRAGGIFLNVLSEPALAAGETPPTAPPVEAQDVQKELEEATKAQLREGLNPLTNTSAPKSTEKTVESLGKEFDVFHDGDMPDITQGKNECVPTSTANSLLWLAQKNKFSDKMPKTGAEIISELKTDLKWSATGVKVEEDYLTGKQAFIERHKLPLATHLVGSKAFDLNIVAKIAQELRKGQDVEIHLVYFQEKADGSWQQSGAHMVTAVGARGARDGQQTIEIHDPLSPGPSKLDIYKVNGSNVKDYKYGKLTYIKQAYAESPVTPPATPPDDSSTPTNATPPTTNSTATPPTPTRTVRPDIETGMTGEYTISQSNDQNLLGIQFTPTRQENVDKKINGVELTLADQNPPLPAAPTEMTAYVNGASGSADWPCTVVSGDGVGRVQCQGDTALALDQENYLNVFFQEEIQQMNPLYLNFLSDGQVISTMNPIAR</sequence>
<gene>
    <name evidence="2" type="ORF">A3F54_05850</name>
</gene>
<dbReference type="Proteomes" id="UP000176952">
    <property type="component" value="Unassembled WGS sequence"/>
</dbReference>
<dbReference type="EMBL" id="MHKD01000028">
    <property type="protein sequence ID" value="OGY82487.1"/>
    <property type="molecule type" value="Genomic_DNA"/>
</dbReference>
<protein>
    <submittedName>
        <fullName evidence="2">Uncharacterized protein</fullName>
    </submittedName>
</protein>
<dbReference type="STRING" id="1798542.A3F54_05850"/>
<evidence type="ECO:0000313" key="3">
    <source>
        <dbReference type="Proteomes" id="UP000176952"/>
    </source>
</evidence>
<evidence type="ECO:0000313" key="2">
    <source>
        <dbReference type="EMBL" id="OGY82487.1"/>
    </source>
</evidence>